<dbReference type="InterPro" id="IPR004891">
    <property type="entry name" value="Mercury-R_MerC"/>
</dbReference>
<keyword evidence="1" id="KW-0812">Transmembrane</keyword>
<dbReference type="EMBL" id="CP058595">
    <property type="protein sequence ID" value="QLG44918.1"/>
    <property type="molecule type" value="Genomic_DNA"/>
</dbReference>
<dbReference type="GO" id="GO:0015097">
    <property type="term" value="F:mercury ion transmembrane transporter activity"/>
    <property type="evidence" value="ECO:0007669"/>
    <property type="project" value="InterPro"/>
</dbReference>
<dbReference type="Pfam" id="PF03203">
    <property type="entry name" value="MerC"/>
    <property type="match status" value="1"/>
</dbReference>
<evidence type="ECO:0000313" key="3">
    <source>
        <dbReference type="Proteomes" id="UP000509302"/>
    </source>
</evidence>
<reference evidence="2 3" key="1">
    <citation type="journal article" date="2006" name="Int. J. Syst. Evol. Microbiol.">
        <title>Costertonia aggregata gen. nov., sp. nov., a mesophilic marine bacterium of the family Flavobacteriaceae, isolated from a mature biofilm.</title>
        <authorList>
            <person name="Kwon K.K."/>
            <person name="Lee Y.K."/>
            <person name="Lee H.K."/>
        </authorList>
    </citation>
    <scope>NUCLEOTIDE SEQUENCE [LARGE SCALE GENOMIC DNA]</scope>
    <source>
        <strain evidence="2 3">KCCM 42265</strain>
    </source>
</reference>
<dbReference type="GO" id="GO:0016020">
    <property type="term" value="C:membrane"/>
    <property type="evidence" value="ECO:0007669"/>
    <property type="project" value="InterPro"/>
</dbReference>
<gene>
    <name evidence="2" type="ORF">HYG79_05970</name>
</gene>
<feature type="transmembrane region" description="Helical" evidence="1">
    <location>
        <begin position="99"/>
        <end position="120"/>
    </location>
</feature>
<dbReference type="Proteomes" id="UP000509302">
    <property type="component" value="Chromosome"/>
</dbReference>
<feature type="transmembrane region" description="Helical" evidence="1">
    <location>
        <begin position="76"/>
        <end position="93"/>
    </location>
</feature>
<dbReference type="KEGG" id="cagg:HYG79_05970"/>
<keyword evidence="1" id="KW-1133">Transmembrane helix</keyword>
<sequence>MGISLKFSARSDIWGSLASSLCLVHCLATPLLFAVHAGHVHGHHTHPFWWGLIDLFFIAISFMAVYWSTKNTSKNWMKWVLWISWTFLAFIILNEKLEWVPLAEALIYIPSIALVVFHLYNRKYCQCGGSECCTPTLKD</sequence>
<protein>
    <submittedName>
        <fullName evidence="2">MerC domain-containing protein</fullName>
    </submittedName>
</protein>
<dbReference type="AlphaFoldDB" id="A0A7H9ANA5"/>
<dbReference type="RefSeq" id="WP_179241208.1">
    <property type="nucleotide sequence ID" value="NZ_CP058595.1"/>
</dbReference>
<proteinExistence type="predicted"/>
<feature type="transmembrane region" description="Helical" evidence="1">
    <location>
        <begin position="47"/>
        <end position="69"/>
    </location>
</feature>
<keyword evidence="1" id="KW-0472">Membrane</keyword>
<accession>A0A7H9ANA5</accession>
<evidence type="ECO:0000313" key="2">
    <source>
        <dbReference type="EMBL" id="QLG44918.1"/>
    </source>
</evidence>
<organism evidence="2 3">
    <name type="scientific">Costertonia aggregata</name>
    <dbReference type="NCBI Taxonomy" id="343403"/>
    <lineage>
        <taxon>Bacteria</taxon>
        <taxon>Pseudomonadati</taxon>
        <taxon>Bacteroidota</taxon>
        <taxon>Flavobacteriia</taxon>
        <taxon>Flavobacteriales</taxon>
        <taxon>Flavobacteriaceae</taxon>
        <taxon>Costertonia</taxon>
    </lineage>
</organism>
<evidence type="ECO:0000256" key="1">
    <source>
        <dbReference type="SAM" id="Phobius"/>
    </source>
</evidence>
<keyword evidence="3" id="KW-1185">Reference proteome</keyword>
<name>A0A7H9ANA5_9FLAO</name>